<dbReference type="Gene3D" id="3.20.20.70">
    <property type="entry name" value="Aldolase class I"/>
    <property type="match status" value="1"/>
</dbReference>
<keyword evidence="2" id="KW-0808">Transferase</keyword>
<dbReference type="InterPro" id="IPR008567">
    <property type="entry name" value="BKACE"/>
</dbReference>
<dbReference type="PANTHER" id="PTHR37418">
    <property type="entry name" value="3-KETO-5-AMINOHEXANOATE CLEAVAGE ENZYME-RELATED"/>
    <property type="match status" value="1"/>
</dbReference>
<accession>A0A239A0Q0</accession>
<evidence type="ECO:0000256" key="1">
    <source>
        <dbReference type="ARBA" id="ARBA00001947"/>
    </source>
</evidence>
<dbReference type="GO" id="GO:0043720">
    <property type="term" value="F:3-keto-5-aminohexanoate cleavage activity"/>
    <property type="evidence" value="ECO:0007669"/>
    <property type="project" value="InterPro"/>
</dbReference>
<dbReference type="PANTHER" id="PTHR37418:SF2">
    <property type="entry name" value="3-KETO-5-AMINOHEXANOATE CLEAVAGE ENZYME"/>
    <property type="match status" value="1"/>
</dbReference>
<sequence>MLRDKYEPCVLTAAVTGGDVLPSQSPHIPCGPEAIIEEAVSAAEAGATCVHLHARELDGRPSGDPALFREIVAGVRERSDVVINISTGGTPGMPEEQRLAGIRACRPEIGTLNLGTMNYEGFPDKARWPKVRHAWEQEVLDKSGEGVFTNTLGTVRRFAAEFRDLGVTPELEAYDLGHLSMVRFLLDEGTLEGPVRIQLVLGVLGGAGNALDDFFMLSQAAARILGPDAASLSVAATGFPGEFRHVATALSWGADCRVGLEDNIRVRRDRQAESNAELVHVATGLADLLARPIATPDALRSELGPWYKAT</sequence>
<proteinExistence type="predicted"/>
<dbReference type="AlphaFoldDB" id="A0A239A0Q0"/>
<evidence type="ECO:0000313" key="5">
    <source>
        <dbReference type="EMBL" id="SNR89079.1"/>
    </source>
</evidence>
<evidence type="ECO:0000256" key="4">
    <source>
        <dbReference type="ARBA" id="ARBA00022833"/>
    </source>
</evidence>
<gene>
    <name evidence="5" type="ORF">SAMN06265355_108111</name>
</gene>
<dbReference type="Proteomes" id="UP000198420">
    <property type="component" value="Unassembled WGS sequence"/>
</dbReference>
<dbReference type="SUPFAM" id="SSF102114">
    <property type="entry name" value="Radical SAM enzymes"/>
    <property type="match status" value="1"/>
</dbReference>
<dbReference type="InterPro" id="IPR058240">
    <property type="entry name" value="rSAM_sf"/>
</dbReference>
<dbReference type="GO" id="GO:0046872">
    <property type="term" value="F:metal ion binding"/>
    <property type="evidence" value="ECO:0007669"/>
    <property type="project" value="UniProtKB-KW"/>
</dbReference>
<reference evidence="6" key="1">
    <citation type="submission" date="2017-06" db="EMBL/GenBank/DDBJ databases">
        <authorList>
            <person name="Varghese N."/>
            <person name="Submissions S."/>
        </authorList>
    </citation>
    <scope>NUCLEOTIDE SEQUENCE [LARGE SCALE GENOMIC DNA]</scope>
    <source>
        <strain evidence="6">DSM 44485</strain>
    </source>
</reference>
<dbReference type="RefSeq" id="WP_245919545.1">
    <property type="nucleotide sequence ID" value="NZ_FZNP01000008.1"/>
</dbReference>
<dbReference type="Pfam" id="PF05853">
    <property type="entry name" value="BKACE"/>
    <property type="match status" value="1"/>
</dbReference>
<keyword evidence="3" id="KW-0479">Metal-binding</keyword>
<evidence type="ECO:0000256" key="3">
    <source>
        <dbReference type="ARBA" id="ARBA00022723"/>
    </source>
</evidence>
<name>A0A239A0Q0_9ACTN</name>
<keyword evidence="4" id="KW-0862">Zinc</keyword>
<evidence type="ECO:0000313" key="6">
    <source>
        <dbReference type="Proteomes" id="UP000198420"/>
    </source>
</evidence>
<organism evidence="5 6">
    <name type="scientific">Actinomadura mexicana</name>
    <dbReference type="NCBI Taxonomy" id="134959"/>
    <lineage>
        <taxon>Bacteria</taxon>
        <taxon>Bacillati</taxon>
        <taxon>Actinomycetota</taxon>
        <taxon>Actinomycetes</taxon>
        <taxon>Streptosporangiales</taxon>
        <taxon>Thermomonosporaceae</taxon>
        <taxon>Actinomadura</taxon>
    </lineage>
</organism>
<keyword evidence="6" id="KW-1185">Reference proteome</keyword>
<protein>
    <submittedName>
        <fullName evidence="5">Uncharacterized conserved protein, DUF849 family</fullName>
    </submittedName>
</protein>
<dbReference type="InterPro" id="IPR013785">
    <property type="entry name" value="Aldolase_TIM"/>
</dbReference>
<comment type="cofactor">
    <cofactor evidence="1">
        <name>Zn(2+)</name>
        <dbReference type="ChEBI" id="CHEBI:29105"/>
    </cofactor>
</comment>
<evidence type="ECO:0000256" key="2">
    <source>
        <dbReference type="ARBA" id="ARBA00022679"/>
    </source>
</evidence>
<dbReference type="EMBL" id="FZNP01000008">
    <property type="protein sequence ID" value="SNR89079.1"/>
    <property type="molecule type" value="Genomic_DNA"/>
</dbReference>